<dbReference type="PROSITE" id="PS00356">
    <property type="entry name" value="HTH_LACI_1"/>
    <property type="match status" value="1"/>
</dbReference>
<dbReference type="InterPro" id="IPR046335">
    <property type="entry name" value="LacI/GalR-like_sensor"/>
</dbReference>
<accession>A0A7W7WV60</accession>
<keyword evidence="2 5" id="KW-0238">DNA-binding</keyword>
<dbReference type="EMBL" id="JACHJS010000001">
    <property type="protein sequence ID" value="MBB4964203.1"/>
    <property type="molecule type" value="Genomic_DNA"/>
</dbReference>
<gene>
    <name evidence="5" type="ORF">F4559_001562</name>
</gene>
<evidence type="ECO:0000313" key="6">
    <source>
        <dbReference type="Proteomes" id="UP000542674"/>
    </source>
</evidence>
<reference evidence="5 6" key="1">
    <citation type="submission" date="2020-08" db="EMBL/GenBank/DDBJ databases">
        <title>Sequencing the genomes of 1000 actinobacteria strains.</title>
        <authorList>
            <person name="Klenk H.-P."/>
        </authorList>
    </citation>
    <scope>NUCLEOTIDE SEQUENCE [LARGE SCALE GENOMIC DNA]</scope>
    <source>
        <strain evidence="5 6">DSM 45084</strain>
    </source>
</reference>
<feature type="domain" description="HTH lacI-type" evidence="4">
    <location>
        <begin position="11"/>
        <end position="65"/>
    </location>
</feature>
<dbReference type="SMART" id="SM00354">
    <property type="entry name" value="HTH_LACI"/>
    <property type="match status" value="1"/>
</dbReference>
<dbReference type="PRINTS" id="PR00036">
    <property type="entry name" value="HTHLACI"/>
</dbReference>
<dbReference type="GO" id="GO:0000976">
    <property type="term" value="F:transcription cis-regulatory region binding"/>
    <property type="evidence" value="ECO:0007669"/>
    <property type="project" value="TreeGrafter"/>
</dbReference>
<evidence type="ECO:0000259" key="4">
    <source>
        <dbReference type="PROSITE" id="PS50932"/>
    </source>
</evidence>
<name>A0A7W7WV60_9PSEU</name>
<evidence type="ECO:0000313" key="5">
    <source>
        <dbReference type="EMBL" id="MBB4964203.1"/>
    </source>
</evidence>
<dbReference type="CDD" id="cd06267">
    <property type="entry name" value="PBP1_LacI_sugar_binding-like"/>
    <property type="match status" value="1"/>
</dbReference>
<dbReference type="Proteomes" id="UP000542674">
    <property type="component" value="Unassembled WGS sequence"/>
</dbReference>
<dbReference type="SUPFAM" id="SSF53822">
    <property type="entry name" value="Periplasmic binding protein-like I"/>
    <property type="match status" value="1"/>
</dbReference>
<keyword evidence="3" id="KW-0804">Transcription</keyword>
<evidence type="ECO:0000256" key="1">
    <source>
        <dbReference type="ARBA" id="ARBA00023015"/>
    </source>
</evidence>
<comment type="caution">
    <text evidence="5">The sequence shown here is derived from an EMBL/GenBank/DDBJ whole genome shotgun (WGS) entry which is preliminary data.</text>
</comment>
<dbReference type="AlphaFoldDB" id="A0A7W7WV60"/>
<sequence>MSVPPHSGPRPTLEDVAARAGVSRATASRVLNSSPRVSRAAHDAVTAAVAELGYQPNRAARTLVTRRTDAVAVVFSESEPTDDHRLAWLIRATAAALADADVQMVLLLVRTSEDLARAERVLTGGHVDGALVFAPRKGDRLVPMARRLALPVVFAGRPWGPTRGLHVVDHDHEGGGALAAEHLVASGRTRIVAVGGPRDVHPAADRLAGARDVLDACPVEDGGSTRDGARRAMAELLRRVPDLDGVFAVSDHLASGVLDALREAGRRVPEDVAVVGFDDDPTVAPHTVPPLTSVRQDVEAQVAGMVTQVLRLLRDDPVRPRREILPTTLVRRGTT</sequence>
<dbReference type="InterPro" id="IPR000843">
    <property type="entry name" value="HTH_LacI"/>
</dbReference>
<evidence type="ECO:0000256" key="3">
    <source>
        <dbReference type="ARBA" id="ARBA00023163"/>
    </source>
</evidence>
<dbReference type="InterPro" id="IPR010982">
    <property type="entry name" value="Lambda_DNA-bd_dom_sf"/>
</dbReference>
<dbReference type="CDD" id="cd01392">
    <property type="entry name" value="HTH_LacI"/>
    <property type="match status" value="1"/>
</dbReference>
<keyword evidence="6" id="KW-1185">Reference proteome</keyword>
<dbReference type="Gene3D" id="3.40.50.2300">
    <property type="match status" value="2"/>
</dbReference>
<dbReference type="Gene3D" id="1.10.260.40">
    <property type="entry name" value="lambda repressor-like DNA-binding domains"/>
    <property type="match status" value="1"/>
</dbReference>
<dbReference type="Pfam" id="PF00356">
    <property type="entry name" value="LacI"/>
    <property type="match status" value="1"/>
</dbReference>
<dbReference type="SUPFAM" id="SSF47413">
    <property type="entry name" value="lambda repressor-like DNA-binding domains"/>
    <property type="match status" value="1"/>
</dbReference>
<protein>
    <submittedName>
        <fullName evidence="5">DNA-binding LacI/PurR family transcriptional regulator</fullName>
    </submittedName>
</protein>
<evidence type="ECO:0000256" key="2">
    <source>
        <dbReference type="ARBA" id="ARBA00023125"/>
    </source>
</evidence>
<organism evidence="5 6">
    <name type="scientific">Saccharothrix violaceirubra</name>
    <dbReference type="NCBI Taxonomy" id="413306"/>
    <lineage>
        <taxon>Bacteria</taxon>
        <taxon>Bacillati</taxon>
        <taxon>Actinomycetota</taxon>
        <taxon>Actinomycetes</taxon>
        <taxon>Pseudonocardiales</taxon>
        <taxon>Pseudonocardiaceae</taxon>
        <taxon>Saccharothrix</taxon>
    </lineage>
</organism>
<dbReference type="PANTHER" id="PTHR30146">
    <property type="entry name" value="LACI-RELATED TRANSCRIPTIONAL REPRESSOR"/>
    <property type="match status" value="1"/>
</dbReference>
<dbReference type="Pfam" id="PF13377">
    <property type="entry name" value="Peripla_BP_3"/>
    <property type="match status" value="1"/>
</dbReference>
<keyword evidence="1" id="KW-0805">Transcription regulation</keyword>
<dbReference type="RefSeq" id="WP_184667072.1">
    <property type="nucleotide sequence ID" value="NZ_BAABAI010000023.1"/>
</dbReference>
<dbReference type="PROSITE" id="PS50932">
    <property type="entry name" value="HTH_LACI_2"/>
    <property type="match status" value="1"/>
</dbReference>
<dbReference type="GO" id="GO:0003700">
    <property type="term" value="F:DNA-binding transcription factor activity"/>
    <property type="evidence" value="ECO:0007669"/>
    <property type="project" value="TreeGrafter"/>
</dbReference>
<dbReference type="PANTHER" id="PTHR30146:SF109">
    <property type="entry name" value="HTH-TYPE TRANSCRIPTIONAL REGULATOR GALS"/>
    <property type="match status" value="1"/>
</dbReference>
<proteinExistence type="predicted"/>
<dbReference type="InterPro" id="IPR028082">
    <property type="entry name" value="Peripla_BP_I"/>
</dbReference>